<dbReference type="EMBL" id="WBZB01000078">
    <property type="protein sequence ID" value="KAB3524776.1"/>
    <property type="molecule type" value="Genomic_DNA"/>
</dbReference>
<sequence length="293" mass="34307">MTTTSKYKFVVSNAAGHSVEKMCNLLEVSRSGYYDWIDRPSSKREIKHKRILEAIKKIHKKHPMWGVDPIWAEIKEAIPCSRNTVYSIMKENGIKSKRKAKWKATTNSNHNLPVAPNLLEQDFNIKIPNTVWVGDITYNWTEEGWLYTAIVKDLCTKDVVGYAMGDRINKELVIKAMKMALRREKPSADLIFHSDRGSQYCSNDFRELLKTNHIRQSMSRRGNPYDNACAENFFSCLKCECTNFYYFKNRDEAKQAIFEYIEVYYNRQRRHAALGWLTPYAYKNILFQNKRAA</sequence>
<evidence type="ECO:0000256" key="1">
    <source>
        <dbReference type="ARBA" id="ARBA00002286"/>
    </source>
</evidence>
<gene>
    <name evidence="3" type="ORF">F8153_15825</name>
</gene>
<reference evidence="3 4" key="1">
    <citation type="submission" date="2019-10" db="EMBL/GenBank/DDBJ databases">
        <title>Alkaliphilus serpentinus sp. nov. and Alkaliphilus pronyensis sp. nov., two novel anaerobic alkaliphilic species isolated from the serpentinized-hosted hydrothermal field of the Prony Bay (New Caledonia).</title>
        <authorList>
            <person name="Postec A."/>
        </authorList>
    </citation>
    <scope>NUCLEOTIDE SEQUENCE [LARGE SCALE GENOMIC DNA]</scope>
    <source>
        <strain evidence="3 4">LacT</strain>
    </source>
</reference>
<evidence type="ECO:0000259" key="2">
    <source>
        <dbReference type="PROSITE" id="PS50994"/>
    </source>
</evidence>
<dbReference type="Proteomes" id="UP000465601">
    <property type="component" value="Unassembled WGS sequence"/>
</dbReference>
<protein>
    <submittedName>
        <fullName evidence="3">IS3 family transposase</fullName>
    </submittedName>
</protein>
<dbReference type="PANTHER" id="PTHR46889">
    <property type="entry name" value="TRANSPOSASE INSF FOR INSERTION SEQUENCE IS3B-RELATED"/>
    <property type="match status" value="1"/>
</dbReference>
<dbReference type="OrthoDB" id="568465at2"/>
<accession>A0A833HL06</accession>
<dbReference type="PANTHER" id="PTHR46889:SF4">
    <property type="entry name" value="TRANSPOSASE INSO FOR INSERTION SEQUENCE ELEMENT IS911B-RELATED"/>
    <property type="match status" value="1"/>
</dbReference>
<dbReference type="Pfam" id="PF13276">
    <property type="entry name" value="HTH_21"/>
    <property type="match status" value="1"/>
</dbReference>
<dbReference type="NCBIfam" id="NF033516">
    <property type="entry name" value="transpos_IS3"/>
    <property type="match status" value="1"/>
</dbReference>
<dbReference type="SUPFAM" id="SSF53098">
    <property type="entry name" value="Ribonuclease H-like"/>
    <property type="match status" value="1"/>
</dbReference>
<keyword evidence="4" id="KW-1185">Reference proteome</keyword>
<dbReference type="Pfam" id="PF00665">
    <property type="entry name" value="rve"/>
    <property type="match status" value="1"/>
</dbReference>
<dbReference type="InterPro" id="IPR036397">
    <property type="entry name" value="RNaseH_sf"/>
</dbReference>
<dbReference type="InterPro" id="IPR025948">
    <property type="entry name" value="HTH-like_dom"/>
</dbReference>
<comment type="caution">
    <text evidence="3">The sequence shown here is derived from an EMBL/GenBank/DDBJ whole genome shotgun (WGS) entry which is preliminary data.</text>
</comment>
<dbReference type="InterPro" id="IPR050900">
    <property type="entry name" value="Transposase_IS3/IS150/IS904"/>
</dbReference>
<proteinExistence type="predicted"/>
<dbReference type="InterPro" id="IPR012337">
    <property type="entry name" value="RNaseH-like_sf"/>
</dbReference>
<evidence type="ECO:0000313" key="3">
    <source>
        <dbReference type="EMBL" id="KAB3524776.1"/>
    </source>
</evidence>
<dbReference type="GO" id="GO:0003676">
    <property type="term" value="F:nucleic acid binding"/>
    <property type="evidence" value="ECO:0007669"/>
    <property type="project" value="InterPro"/>
</dbReference>
<feature type="domain" description="Integrase catalytic" evidence="2">
    <location>
        <begin position="124"/>
        <end position="287"/>
    </location>
</feature>
<dbReference type="InterPro" id="IPR048020">
    <property type="entry name" value="Transpos_IS3"/>
</dbReference>
<comment type="function">
    <text evidence="1">Involved in the transposition of the insertion sequence.</text>
</comment>
<dbReference type="AlphaFoldDB" id="A0A833HL06"/>
<dbReference type="InterPro" id="IPR001584">
    <property type="entry name" value="Integrase_cat-core"/>
</dbReference>
<organism evidence="3 4">
    <name type="scientific">Alkaliphilus serpentinus</name>
    <dbReference type="NCBI Taxonomy" id="1482731"/>
    <lineage>
        <taxon>Bacteria</taxon>
        <taxon>Bacillati</taxon>
        <taxon>Bacillota</taxon>
        <taxon>Clostridia</taxon>
        <taxon>Peptostreptococcales</taxon>
        <taxon>Natronincolaceae</taxon>
        <taxon>Alkaliphilus</taxon>
    </lineage>
</organism>
<dbReference type="PROSITE" id="PS50994">
    <property type="entry name" value="INTEGRASE"/>
    <property type="match status" value="1"/>
</dbReference>
<dbReference type="Pfam" id="PF13333">
    <property type="entry name" value="rve_2"/>
    <property type="match status" value="1"/>
</dbReference>
<evidence type="ECO:0000313" key="4">
    <source>
        <dbReference type="Proteomes" id="UP000465601"/>
    </source>
</evidence>
<dbReference type="Gene3D" id="3.30.420.10">
    <property type="entry name" value="Ribonuclease H-like superfamily/Ribonuclease H"/>
    <property type="match status" value="1"/>
</dbReference>
<dbReference type="GO" id="GO:0015074">
    <property type="term" value="P:DNA integration"/>
    <property type="evidence" value="ECO:0007669"/>
    <property type="project" value="InterPro"/>
</dbReference>
<name>A0A833HL06_9FIRM</name>